<gene>
    <name evidence="10" type="primary">soxR</name>
    <name evidence="11" type="ORF">D7318_12805</name>
    <name evidence="10" type="ORF">D7319_11850</name>
</gene>
<proteinExistence type="predicted"/>
<keyword evidence="12" id="KW-1185">Reference proteome</keyword>
<keyword evidence="4" id="KW-0411">Iron-sulfur</keyword>
<dbReference type="OrthoDB" id="9802944at2"/>
<dbReference type="GO" id="GO:0003700">
    <property type="term" value="F:DNA-binding transcription factor activity"/>
    <property type="evidence" value="ECO:0007669"/>
    <property type="project" value="InterPro"/>
</dbReference>
<dbReference type="SUPFAM" id="SSF46955">
    <property type="entry name" value="Putative DNA-binding domain"/>
    <property type="match status" value="1"/>
</dbReference>
<dbReference type="GO" id="GO:0006979">
    <property type="term" value="P:response to oxidative stress"/>
    <property type="evidence" value="ECO:0007669"/>
    <property type="project" value="InterPro"/>
</dbReference>
<dbReference type="CDD" id="cd01110">
    <property type="entry name" value="HTH_SoxR"/>
    <property type="match status" value="1"/>
</dbReference>
<keyword evidence="5" id="KW-0805">Transcription regulation</keyword>
<dbReference type="Pfam" id="PF09278">
    <property type="entry name" value="MerR-DNA-bind"/>
    <property type="match status" value="1"/>
</dbReference>
<keyword evidence="1" id="KW-0001">2Fe-2S</keyword>
<evidence type="ECO:0000256" key="8">
    <source>
        <dbReference type="SAM" id="MobiDB-lite"/>
    </source>
</evidence>
<dbReference type="EMBL" id="RBDY01000007">
    <property type="protein sequence ID" value="RKN23372.1"/>
    <property type="molecule type" value="Genomic_DNA"/>
</dbReference>
<evidence type="ECO:0000256" key="6">
    <source>
        <dbReference type="ARBA" id="ARBA00023125"/>
    </source>
</evidence>
<reference evidence="12 13" key="1">
    <citation type="submission" date="2018-09" db="EMBL/GenBank/DDBJ databases">
        <title>Streptomyces sp. nov. DS1-2, an endophytic actinomycete isolated from roots of Dendrobium scabrilingue.</title>
        <authorList>
            <person name="Kuncharoen N."/>
            <person name="Kudo T."/>
            <person name="Ohkuma M."/>
            <person name="Yuki M."/>
            <person name="Tanasupawat S."/>
        </authorList>
    </citation>
    <scope>NUCLEOTIDE SEQUENCE [LARGE SCALE GENOMIC DNA]</scope>
    <source>
        <strain evidence="10 13">AZ1-7</strain>
        <strain evidence="11 12">DS1-2</strain>
    </source>
</reference>
<dbReference type="RefSeq" id="WP_120697054.1">
    <property type="nucleotide sequence ID" value="NZ_RBDX01000007.1"/>
</dbReference>
<protein>
    <submittedName>
        <fullName evidence="10">Redox-sensitive transcriptional activator SoxR</fullName>
    </submittedName>
</protein>
<dbReference type="Pfam" id="PF00376">
    <property type="entry name" value="MerR"/>
    <property type="match status" value="1"/>
</dbReference>
<dbReference type="GO" id="GO:0046872">
    <property type="term" value="F:metal ion binding"/>
    <property type="evidence" value="ECO:0007669"/>
    <property type="project" value="UniProtKB-KW"/>
</dbReference>
<dbReference type="InterPro" id="IPR015358">
    <property type="entry name" value="Tscrpt_reg_MerR_DNA-bd"/>
</dbReference>
<name>A0A3A9W9H4_9ACTN</name>
<dbReference type="PROSITE" id="PS50937">
    <property type="entry name" value="HTH_MERR_2"/>
    <property type="match status" value="1"/>
</dbReference>
<evidence type="ECO:0000313" key="12">
    <source>
        <dbReference type="Proteomes" id="UP000268652"/>
    </source>
</evidence>
<dbReference type="InterPro" id="IPR000551">
    <property type="entry name" value="MerR-type_HTH_dom"/>
</dbReference>
<dbReference type="Proteomes" id="UP000268652">
    <property type="component" value="Unassembled WGS sequence"/>
</dbReference>
<dbReference type="InterPro" id="IPR009061">
    <property type="entry name" value="DNA-bd_dom_put_sf"/>
</dbReference>
<keyword evidence="2" id="KW-0479">Metal-binding</keyword>
<dbReference type="NCBIfam" id="TIGR01950">
    <property type="entry name" value="SoxR"/>
    <property type="match status" value="1"/>
</dbReference>
<evidence type="ECO:0000256" key="1">
    <source>
        <dbReference type="ARBA" id="ARBA00022714"/>
    </source>
</evidence>
<dbReference type="GO" id="GO:0003677">
    <property type="term" value="F:DNA binding"/>
    <property type="evidence" value="ECO:0007669"/>
    <property type="project" value="UniProtKB-KW"/>
</dbReference>
<sequence length="182" mass="19914">MPPHTPPQQIAKELTIGQLARRSGVATSALRFYEDQGLISSRRTSGNQRRYARDTLRRVAFIRVSQNVGMPLTAIREALTRLPEGRTPNREDWAEVSSYWRADLDARIRQLTRLRDNLTECIGCGCLSLESCMLANPYDICGESGCGPRRLLDDPEGAEAAEGGGKGSGSCGPTPVERVPVA</sequence>
<evidence type="ECO:0000256" key="3">
    <source>
        <dbReference type="ARBA" id="ARBA00023004"/>
    </source>
</evidence>
<dbReference type="GO" id="GO:0051537">
    <property type="term" value="F:2 iron, 2 sulfur cluster binding"/>
    <property type="evidence" value="ECO:0007669"/>
    <property type="project" value="UniProtKB-KW"/>
</dbReference>
<dbReference type="PANTHER" id="PTHR30204">
    <property type="entry name" value="REDOX-CYCLING DRUG-SENSING TRANSCRIPTIONAL ACTIVATOR SOXR"/>
    <property type="match status" value="1"/>
</dbReference>
<dbReference type="PROSITE" id="PS00552">
    <property type="entry name" value="HTH_MERR_1"/>
    <property type="match status" value="1"/>
</dbReference>
<evidence type="ECO:0000256" key="2">
    <source>
        <dbReference type="ARBA" id="ARBA00022723"/>
    </source>
</evidence>
<dbReference type="Proteomes" id="UP000275024">
    <property type="component" value="Unassembled WGS sequence"/>
</dbReference>
<accession>A0A3A9W9H4</accession>
<feature type="region of interest" description="Disordered" evidence="8">
    <location>
        <begin position="153"/>
        <end position="182"/>
    </location>
</feature>
<keyword evidence="7" id="KW-0804">Transcription</keyword>
<feature type="domain" description="HTH merR-type" evidence="9">
    <location>
        <begin position="13"/>
        <end position="81"/>
    </location>
</feature>
<dbReference type="Gene3D" id="1.10.1660.10">
    <property type="match status" value="1"/>
</dbReference>
<evidence type="ECO:0000256" key="4">
    <source>
        <dbReference type="ARBA" id="ARBA00023014"/>
    </source>
</evidence>
<dbReference type="AlphaFoldDB" id="A0A3A9W9H4"/>
<evidence type="ECO:0000256" key="5">
    <source>
        <dbReference type="ARBA" id="ARBA00023015"/>
    </source>
</evidence>
<evidence type="ECO:0000313" key="11">
    <source>
        <dbReference type="EMBL" id="RKN23372.1"/>
    </source>
</evidence>
<dbReference type="InterPro" id="IPR010211">
    <property type="entry name" value="Redox-sen_tscrpt-act_SoxR"/>
</dbReference>
<evidence type="ECO:0000313" key="13">
    <source>
        <dbReference type="Proteomes" id="UP000275024"/>
    </source>
</evidence>
<comment type="caution">
    <text evidence="10">The sequence shown here is derived from an EMBL/GenBank/DDBJ whole genome shotgun (WGS) entry which is preliminary data.</text>
</comment>
<keyword evidence="3" id="KW-0408">Iron</keyword>
<dbReference type="SMART" id="SM00422">
    <property type="entry name" value="HTH_MERR"/>
    <property type="match status" value="1"/>
</dbReference>
<dbReference type="PANTHER" id="PTHR30204:SF0">
    <property type="entry name" value="REDOX-SENSITIVE TRANSCRIPTIONAL ACTIVATOR SOXR"/>
    <property type="match status" value="1"/>
</dbReference>
<organism evidence="10 13">
    <name type="scientific">Streptomyces radicis</name>
    <dbReference type="NCBI Taxonomy" id="1750517"/>
    <lineage>
        <taxon>Bacteria</taxon>
        <taxon>Bacillati</taxon>
        <taxon>Actinomycetota</taxon>
        <taxon>Actinomycetes</taxon>
        <taxon>Kitasatosporales</taxon>
        <taxon>Streptomycetaceae</taxon>
        <taxon>Streptomyces</taxon>
    </lineage>
</organism>
<dbReference type="InterPro" id="IPR047057">
    <property type="entry name" value="MerR_fam"/>
</dbReference>
<dbReference type="EMBL" id="RBDX01000007">
    <property type="protein sequence ID" value="RKN09735.1"/>
    <property type="molecule type" value="Genomic_DNA"/>
</dbReference>
<keyword evidence="6" id="KW-0238">DNA-binding</keyword>
<evidence type="ECO:0000313" key="10">
    <source>
        <dbReference type="EMBL" id="RKN09735.1"/>
    </source>
</evidence>
<evidence type="ECO:0000259" key="9">
    <source>
        <dbReference type="PROSITE" id="PS50937"/>
    </source>
</evidence>
<evidence type="ECO:0000256" key="7">
    <source>
        <dbReference type="ARBA" id="ARBA00023163"/>
    </source>
</evidence>
<dbReference type="PRINTS" id="PR00040">
    <property type="entry name" value="HTHMERR"/>
</dbReference>